<sequence>MRLIGLTGGIGTGKTTVSNYLAITYQLPIWDADLYAREAVKPDSPILKPIVDRYGSDILLSDGNLNRQRLASLIFSDSSEKTWLEQQIHPFVRDCFLNNIQQLKATKIAPSDLTSPRSADGVLVIPLLFESQMTDLVTEIWVVYCPPEQQYLRLIQREKMNYNRILTLEEAEARINSQMPLEEKCQQADVILYNSSTPEELFKQVDVAIQQKQISQERKTKVKIKISEDRD</sequence>
<dbReference type="AlphaFoldDB" id="A0A7Z9BYF2"/>
<comment type="caution">
    <text evidence="5">The sequence shown here is derived from an EMBL/GenBank/DDBJ whole genome shotgun (WGS) entry which is preliminary data.</text>
</comment>
<comment type="similarity">
    <text evidence="3">Belongs to the CoaE family.</text>
</comment>
<dbReference type="GO" id="GO:0015937">
    <property type="term" value="P:coenzyme A biosynthetic process"/>
    <property type="evidence" value="ECO:0007669"/>
    <property type="project" value="UniProtKB-UniRule"/>
</dbReference>
<dbReference type="InterPro" id="IPR027417">
    <property type="entry name" value="P-loop_NTPase"/>
</dbReference>
<comment type="pathway">
    <text evidence="3">Cofactor biosynthesis; coenzyme A biosynthesis; CoA from (R)-pantothenate: step 5/5.</text>
</comment>
<dbReference type="UniPathway" id="UPA00241">
    <property type="reaction ID" value="UER00356"/>
</dbReference>
<dbReference type="Gene3D" id="3.40.50.300">
    <property type="entry name" value="P-loop containing nucleotide triphosphate hydrolases"/>
    <property type="match status" value="1"/>
</dbReference>
<comment type="subcellular location">
    <subcellularLocation>
        <location evidence="3">Cytoplasm</location>
    </subcellularLocation>
</comment>
<dbReference type="PANTHER" id="PTHR10695">
    <property type="entry name" value="DEPHOSPHO-COA KINASE-RELATED"/>
    <property type="match status" value="1"/>
</dbReference>
<evidence type="ECO:0000256" key="4">
    <source>
        <dbReference type="NCBIfam" id="TIGR00152"/>
    </source>
</evidence>
<proteinExistence type="inferred from homology"/>
<evidence type="ECO:0000256" key="3">
    <source>
        <dbReference type="HAMAP-Rule" id="MF_00376"/>
    </source>
</evidence>
<evidence type="ECO:0000256" key="1">
    <source>
        <dbReference type="ARBA" id="ARBA00022741"/>
    </source>
</evidence>
<dbReference type="EMBL" id="CZCU02000161">
    <property type="protein sequence ID" value="VXD25085.1"/>
    <property type="molecule type" value="Genomic_DNA"/>
</dbReference>
<keyword evidence="6" id="KW-1185">Reference proteome</keyword>
<feature type="binding site" evidence="3">
    <location>
        <begin position="11"/>
        <end position="16"/>
    </location>
    <ligand>
        <name>ATP</name>
        <dbReference type="ChEBI" id="CHEBI:30616"/>
    </ligand>
</feature>
<organism evidence="5 6">
    <name type="scientific">Planktothrix serta PCC 8927</name>
    <dbReference type="NCBI Taxonomy" id="671068"/>
    <lineage>
        <taxon>Bacteria</taxon>
        <taxon>Bacillati</taxon>
        <taxon>Cyanobacteriota</taxon>
        <taxon>Cyanophyceae</taxon>
        <taxon>Oscillatoriophycideae</taxon>
        <taxon>Oscillatoriales</taxon>
        <taxon>Microcoleaceae</taxon>
        <taxon>Planktothrix</taxon>
    </lineage>
</organism>
<dbReference type="GO" id="GO:0005524">
    <property type="term" value="F:ATP binding"/>
    <property type="evidence" value="ECO:0007669"/>
    <property type="project" value="UniProtKB-UniRule"/>
</dbReference>
<keyword evidence="3" id="KW-0963">Cytoplasm</keyword>
<keyword evidence="3" id="KW-0173">Coenzyme A biosynthesis</keyword>
<dbReference type="SUPFAM" id="SSF52540">
    <property type="entry name" value="P-loop containing nucleoside triphosphate hydrolases"/>
    <property type="match status" value="1"/>
</dbReference>
<dbReference type="InterPro" id="IPR001977">
    <property type="entry name" value="Depp_CoAkinase"/>
</dbReference>
<dbReference type="EC" id="2.7.1.24" evidence="3 4"/>
<dbReference type="OrthoDB" id="9812943at2"/>
<evidence type="ECO:0000256" key="2">
    <source>
        <dbReference type="ARBA" id="ARBA00022840"/>
    </source>
</evidence>
<keyword evidence="2 3" id="KW-0067">ATP-binding</keyword>
<dbReference type="GO" id="GO:0005737">
    <property type="term" value="C:cytoplasm"/>
    <property type="evidence" value="ECO:0007669"/>
    <property type="project" value="UniProtKB-SubCell"/>
</dbReference>
<dbReference type="PROSITE" id="PS51219">
    <property type="entry name" value="DPCK"/>
    <property type="match status" value="1"/>
</dbReference>
<dbReference type="GO" id="GO:0004140">
    <property type="term" value="F:dephospho-CoA kinase activity"/>
    <property type="evidence" value="ECO:0007669"/>
    <property type="project" value="UniProtKB-UniRule"/>
</dbReference>
<dbReference type="RefSeq" id="WP_083626496.1">
    <property type="nucleotide sequence ID" value="NZ_LR734883.1"/>
</dbReference>
<evidence type="ECO:0000313" key="5">
    <source>
        <dbReference type="EMBL" id="VXD25085.1"/>
    </source>
</evidence>
<reference evidence="5" key="1">
    <citation type="submission" date="2019-10" db="EMBL/GenBank/DDBJ databases">
        <authorList>
            <consortium name="Genoscope - CEA"/>
            <person name="William W."/>
        </authorList>
    </citation>
    <scope>NUCLEOTIDE SEQUENCE [LARGE SCALE GENOMIC DNA]</scope>
    <source>
        <strain evidence="5">BBR_PRJEB10992</strain>
    </source>
</reference>
<comment type="catalytic activity">
    <reaction evidence="3">
        <text>3'-dephospho-CoA + ATP = ADP + CoA + H(+)</text>
        <dbReference type="Rhea" id="RHEA:18245"/>
        <dbReference type="ChEBI" id="CHEBI:15378"/>
        <dbReference type="ChEBI" id="CHEBI:30616"/>
        <dbReference type="ChEBI" id="CHEBI:57287"/>
        <dbReference type="ChEBI" id="CHEBI:57328"/>
        <dbReference type="ChEBI" id="CHEBI:456216"/>
        <dbReference type="EC" id="2.7.1.24"/>
    </reaction>
</comment>
<dbReference type="NCBIfam" id="TIGR00152">
    <property type="entry name" value="dephospho-CoA kinase"/>
    <property type="match status" value="1"/>
</dbReference>
<keyword evidence="1 3" id="KW-0547">Nucleotide-binding</keyword>
<dbReference type="HAMAP" id="MF_00376">
    <property type="entry name" value="Dephospho_CoA_kinase"/>
    <property type="match status" value="1"/>
</dbReference>
<protein>
    <recommendedName>
        <fullName evidence="3 4">Dephospho-CoA kinase</fullName>
        <ecNumber evidence="3 4">2.7.1.24</ecNumber>
    </recommendedName>
    <alternativeName>
        <fullName evidence="3">Dephosphocoenzyme A kinase</fullName>
    </alternativeName>
</protein>
<dbReference type="PANTHER" id="PTHR10695:SF46">
    <property type="entry name" value="BIFUNCTIONAL COENZYME A SYNTHASE-RELATED"/>
    <property type="match status" value="1"/>
</dbReference>
<keyword evidence="3 5" id="KW-0418">Kinase</keyword>
<dbReference type="Proteomes" id="UP000184550">
    <property type="component" value="Unassembled WGS sequence"/>
</dbReference>
<gene>
    <name evidence="3 5" type="primary">coaE</name>
    <name evidence="5" type="ORF">PL8927_830312</name>
</gene>
<keyword evidence="3 5" id="KW-0808">Transferase</keyword>
<dbReference type="CDD" id="cd02022">
    <property type="entry name" value="DPCK"/>
    <property type="match status" value="1"/>
</dbReference>
<comment type="function">
    <text evidence="3">Catalyzes the phosphorylation of the 3'-hydroxyl group of dephosphocoenzyme A to form coenzyme A.</text>
</comment>
<dbReference type="Pfam" id="PF01121">
    <property type="entry name" value="CoaE"/>
    <property type="match status" value="1"/>
</dbReference>
<accession>A0A7Z9BYF2</accession>
<name>A0A7Z9BYF2_9CYAN</name>
<evidence type="ECO:0000313" key="6">
    <source>
        <dbReference type="Proteomes" id="UP000184550"/>
    </source>
</evidence>